<evidence type="ECO:0000256" key="5">
    <source>
        <dbReference type="ARBA" id="ARBA00013220"/>
    </source>
</evidence>
<evidence type="ECO:0000256" key="9">
    <source>
        <dbReference type="ARBA" id="ARBA00023098"/>
    </source>
</evidence>
<evidence type="ECO:0000256" key="7">
    <source>
        <dbReference type="ARBA" id="ARBA00022898"/>
    </source>
</evidence>
<dbReference type="GO" id="GO:0005783">
    <property type="term" value="C:endoplasmic reticulum"/>
    <property type="evidence" value="ECO:0007669"/>
    <property type="project" value="TreeGrafter"/>
</dbReference>
<dbReference type="Proteomes" id="UP000030762">
    <property type="component" value="Unassembled WGS sequence"/>
</dbReference>
<dbReference type="InterPro" id="IPR050087">
    <property type="entry name" value="AON_synthase_class-II"/>
</dbReference>
<evidence type="ECO:0000256" key="2">
    <source>
        <dbReference type="ARBA" id="ARBA00004760"/>
    </source>
</evidence>
<accession>T0SC84</accession>
<dbReference type="Pfam" id="PF00155">
    <property type="entry name" value="Aminotran_1_2"/>
    <property type="match status" value="1"/>
</dbReference>
<dbReference type="InParanoid" id="T0SC84"/>
<dbReference type="Gene3D" id="3.90.1150.10">
    <property type="entry name" value="Aspartate Aminotransferase, domain 1"/>
    <property type="match status" value="1"/>
</dbReference>
<evidence type="ECO:0000313" key="12">
    <source>
        <dbReference type="EMBL" id="EQC40427.1"/>
    </source>
</evidence>
<dbReference type="Gene3D" id="3.40.640.10">
    <property type="entry name" value="Type I PLP-dependent aspartate aminotransferase-like (Major domain)"/>
    <property type="match status" value="1"/>
</dbReference>
<comment type="pathway">
    <text evidence="2">Lipid metabolism; sphingolipid metabolism.</text>
</comment>
<evidence type="ECO:0000256" key="1">
    <source>
        <dbReference type="ARBA" id="ARBA00001933"/>
    </source>
</evidence>
<comment type="cofactor">
    <cofactor evidence="1">
        <name>pyridoxal 5'-phosphate</name>
        <dbReference type="ChEBI" id="CHEBI:597326"/>
    </cofactor>
</comment>
<dbReference type="GO" id="GO:0046513">
    <property type="term" value="P:ceramide biosynthetic process"/>
    <property type="evidence" value="ECO:0007669"/>
    <property type="project" value="TreeGrafter"/>
</dbReference>
<keyword evidence="6" id="KW-0808">Transferase</keyword>
<dbReference type="RefSeq" id="XP_008606126.1">
    <property type="nucleotide sequence ID" value="XM_008607904.1"/>
</dbReference>
<dbReference type="AlphaFoldDB" id="T0SC84"/>
<sequence>MDQVSWGAEWWAANGRPIVDAYASHDMGAVLAAISRAPSTYLQYIKAVYERSPEHVIIETFLIVFILYISFVKKSKLPKQAADRLTPAEIQSLVDEWQPEPIVAPISDATIAAATYNLGIVEDTPGTHMKLRGIASPVLNLGTMDFLGMANRDEIKTTARNALTKYGCGSCGPRGFYGTIDTHEILEKDIAHFIGTTDSITFSDIEATASSVLPAFAKRGDLIIVDDGVNDSIRTGVNLARCTTLYYKHNDMADLERVLKSVRDADKKAGRRSDCQRRYIVTEGLFRNYGDILPLPQVVALARAYYFRLFVDESFSFGVLGATGKGVTEHFNLPIDSIDIICGSLCTSLAGVGGFSTGSQHVVDYQRINSAGYVFSASAPPYTSAVCSEAIRLLKNEPSLVAQLKANAQAAHAALRASSLLTVLSDPESPVLHATTANAPLTQAQAAAIVQACLAKGVAVVAGDHKPTPLKTAAFSTIRLTVNAQHSAEHIATACRVVVDAIAAHAPAASTAATTNDGLRRRK</sequence>
<evidence type="ECO:0000313" key="13">
    <source>
        <dbReference type="Proteomes" id="UP000030762"/>
    </source>
</evidence>
<evidence type="ECO:0000259" key="11">
    <source>
        <dbReference type="Pfam" id="PF00155"/>
    </source>
</evidence>
<dbReference type="GO" id="GO:0046512">
    <property type="term" value="P:sphingosine biosynthetic process"/>
    <property type="evidence" value="ECO:0007669"/>
    <property type="project" value="TreeGrafter"/>
</dbReference>
<proteinExistence type="inferred from homology"/>
<dbReference type="STRING" id="1156394.T0SC84"/>
<protein>
    <recommendedName>
        <fullName evidence="5">serine C-palmitoyltransferase</fullName>
        <ecNumber evidence="5">2.3.1.50</ecNumber>
    </recommendedName>
</protein>
<evidence type="ECO:0000256" key="8">
    <source>
        <dbReference type="ARBA" id="ARBA00022919"/>
    </source>
</evidence>
<dbReference type="OMA" id="LTKYGCG"/>
<gene>
    <name evidence="12" type="ORF">SDRG_02323</name>
</gene>
<evidence type="ECO:0000256" key="3">
    <source>
        <dbReference type="ARBA" id="ARBA00004991"/>
    </source>
</evidence>
<organism evidence="12 13">
    <name type="scientific">Saprolegnia diclina (strain VS20)</name>
    <dbReference type="NCBI Taxonomy" id="1156394"/>
    <lineage>
        <taxon>Eukaryota</taxon>
        <taxon>Sar</taxon>
        <taxon>Stramenopiles</taxon>
        <taxon>Oomycota</taxon>
        <taxon>Saprolegniomycetes</taxon>
        <taxon>Saprolegniales</taxon>
        <taxon>Saprolegniaceae</taxon>
        <taxon>Saprolegnia</taxon>
    </lineage>
</organism>
<dbReference type="GO" id="GO:0004758">
    <property type="term" value="F:serine C-palmitoyltransferase activity"/>
    <property type="evidence" value="ECO:0007669"/>
    <property type="project" value="TreeGrafter"/>
</dbReference>
<dbReference type="OrthoDB" id="3168162at2759"/>
<name>T0SC84_SAPDV</name>
<dbReference type="InterPro" id="IPR015424">
    <property type="entry name" value="PyrdxlP-dep_Trfase"/>
</dbReference>
<dbReference type="SUPFAM" id="SSF53383">
    <property type="entry name" value="PLP-dependent transferases"/>
    <property type="match status" value="1"/>
</dbReference>
<comment type="pathway">
    <text evidence="3">Sphingolipid metabolism.</text>
</comment>
<keyword evidence="9" id="KW-0443">Lipid metabolism</keyword>
<dbReference type="eggNOG" id="KOG1358">
    <property type="taxonomic scope" value="Eukaryota"/>
</dbReference>
<keyword evidence="8" id="KW-0746">Sphingolipid metabolism</keyword>
<dbReference type="GO" id="GO:0016020">
    <property type="term" value="C:membrane"/>
    <property type="evidence" value="ECO:0007669"/>
    <property type="project" value="GOC"/>
</dbReference>
<dbReference type="VEuPathDB" id="FungiDB:SDRG_02323"/>
<dbReference type="EMBL" id="JH767136">
    <property type="protein sequence ID" value="EQC40427.1"/>
    <property type="molecule type" value="Genomic_DNA"/>
</dbReference>
<dbReference type="PANTHER" id="PTHR13693">
    <property type="entry name" value="CLASS II AMINOTRANSFERASE/8-AMINO-7-OXONONANOATE SYNTHASE"/>
    <property type="match status" value="1"/>
</dbReference>
<dbReference type="PANTHER" id="PTHR13693:SF2">
    <property type="entry name" value="SERINE PALMITOYLTRANSFERASE 1"/>
    <property type="match status" value="1"/>
</dbReference>
<evidence type="ECO:0000256" key="6">
    <source>
        <dbReference type="ARBA" id="ARBA00022679"/>
    </source>
</evidence>
<dbReference type="GeneID" id="19943050"/>
<dbReference type="GO" id="GO:0030170">
    <property type="term" value="F:pyridoxal phosphate binding"/>
    <property type="evidence" value="ECO:0007669"/>
    <property type="project" value="InterPro"/>
</dbReference>
<keyword evidence="10" id="KW-0012">Acyltransferase</keyword>
<evidence type="ECO:0000256" key="10">
    <source>
        <dbReference type="ARBA" id="ARBA00023315"/>
    </source>
</evidence>
<reference evidence="12 13" key="1">
    <citation type="submission" date="2012-04" db="EMBL/GenBank/DDBJ databases">
        <title>The Genome Sequence of Saprolegnia declina VS20.</title>
        <authorList>
            <consortium name="The Broad Institute Genome Sequencing Platform"/>
            <person name="Russ C."/>
            <person name="Nusbaum C."/>
            <person name="Tyler B."/>
            <person name="van West P."/>
            <person name="Dieguez-Uribeondo J."/>
            <person name="de Bruijn I."/>
            <person name="Tripathy S."/>
            <person name="Jiang R."/>
            <person name="Young S.K."/>
            <person name="Zeng Q."/>
            <person name="Gargeya S."/>
            <person name="Fitzgerald M."/>
            <person name="Haas B."/>
            <person name="Abouelleil A."/>
            <person name="Alvarado L."/>
            <person name="Arachchi H.M."/>
            <person name="Berlin A."/>
            <person name="Chapman S.B."/>
            <person name="Goldberg J."/>
            <person name="Griggs A."/>
            <person name="Gujja S."/>
            <person name="Hansen M."/>
            <person name="Howarth C."/>
            <person name="Imamovic A."/>
            <person name="Larimer J."/>
            <person name="McCowen C."/>
            <person name="Montmayeur A."/>
            <person name="Murphy C."/>
            <person name="Neiman D."/>
            <person name="Pearson M."/>
            <person name="Priest M."/>
            <person name="Roberts A."/>
            <person name="Saif S."/>
            <person name="Shea T."/>
            <person name="Sisk P."/>
            <person name="Sykes S."/>
            <person name="Wortman J."/>
            <person name="Nusbaum C."/>
            <person name="Birren B."/>
        </authorList>
    </citation>
    <scope>NUCLEOTIDE SEQUENCE [LARGE SCALE GENOMIC DNA]</scope>
    <source>
        <strain evidence="12 13">VS20</strain>
    </source>
</reference>
<dbReference type="EC" id="2.3.1.50" evidence="5"/>
<comment type="similarity">
    <text evidence="4">Belongs to the class-II pyridoxal-phosphate-dependent aminotransferase family.</text>
</comment>
<keyword evidence="7" id="KW-0663">Pyridoxal phosphate</keyword>
<keyword evidence="13" id="KW-1185">Reference proteome</keyword>
<dbReference type="InterPro" id="IPR015422">
    <property type="entry name" value="PyrdxlP-dep_Trfase_small"/>
</dbReference>
<evidence type="ECO:0000256" key="4">
    <source>
        <dbReference type="ARBA" id="ARBA00008392"/>
    </source>
</evidence>
<dbReference type="InterPro" id="IPR004839">
    <property type="entry name" value="Aminotransferase_I/II_large"/>
</dbReference>
<dbReference type="InterPro" id="IPR015421">
    <property type="entry name" value="PyrdxlP-dep_Trfase_major"/>
</dbReference>
<feature type="domain" description="Aminotransferase class I/classII large" evidence="11">
    <location>
        <begin position="137"/>
        <end position="497"/>
    </location>
</feature>